<dbReference type="RefSeq" id="XP_017311694.1">
    <property type="nucleotide sequence ID" value="XM_017456205.3"/>
</dbReference>
<gene>
    <name evidence="2" type="primary">ttc32</name>
</gene>
<dbReference type="CTD" id="130502"/>
<dbReference type="AlphaFoldDB" id="A0A2D0Q072"/>
<evidence type="ECO:0000313" key="2">
    <source>
        <dbReference type="RefSeq" id="XP_017311694.1"/>
    </source>
</evidence>
<dbReference type="Gene3D" id="1.25.40.10">
    <property type="entry name" value="Tetratricopeptide repeat domain"/>
    <property type="match status" value="1"/>
</dbReference>
<dbReference type="Proteomes" id="UP000221080">
    <property type="component" value="Chromosome 25"/>
</dbReference>
<dbReference type="KEGG" id="ipu:108257996"/>
<proteinExistence type="predicted"/>
<protein>
    <submittedName>
        <fullName evidence="2">Tetratricopeptide repeat protein 32 isoform X1</fullName>
    </submittedName>
</protein>
<organism evidence="1 2">
    <name type="scientific">Ictalurus punctatus</name>
    <name type="common">Channel catfish</name>
    <name type="synonym">Silurus punctatus</name>
    <dbReference type="NCBI Taxonomy" id="7998"/>
    <lineage>
        <taxon>Eukaryota</taxon>
        <taxon>Metazoa</taxon>
        <taxon>Chordata</taxon>
        <taxon>Craniata</taxon>
        <taxon>Vertebrata</taxon>
        <taxon>Euteleostomi</taxon>
        <taxon>Actinopterygii</taxon>
        <taxon>Neopterygii</taxon>
        <taxon>Teleostei</taxon>
        <taxon>Ostariophysi</taxon>
        <taxon>Siluriformes</taxon>
        <taxon>Ictaluridae</taxon>
        <taxon>Ictalurus</taxon>
    </lineage>
</organism>
<reference evidence="1" key="1">
    <citation type="journal article" date="2016" name="Nat. Commun.">
        <title>The channel catfish genome sequence provides insights into the evolution of scale formation in teleosts.</title>
        <authorList>
            <person name="Liu Z."/>
            <person name="Liu S."/>
            <person name="Yao J."/>
            <person name="Bao L."/>
            <person name="Zhang J."/>
            <person name="Li Y."/>
            <person name="Jiang C."/>
            <person name="Sun L."/>
            <person name="Wang R."/>
            <person name="Zhang Y."/>
            <person name="Zhou T."/>
            <person name="Zeng Q."/>
            <person name="Fu Q."/>
            <person name="Gao S."/>
            <person name="Li N."/>
            <person name="Koren S."/>
            <person name="Jiang Y."/>
            <person name="Zimin A."/>
            <person name="Xu P."/>
            <person name="Phillippy A.M."/>
            <person name="Geng X."/>
            <person name="Song L."/>
            <person name="Sun F."/>
            <person name="Li C."/>
            <person name="Wang X."/>
            <person name="Chen A."/>
            <person name="Jin Y."/>
            <person name="Yuan Z."/>
            <person name="Yang Y."/>
            <person name="Tan S."/>
            <person name="Peatman E."/>
            <person name="Lu J."/>
            <person name="Qin Z."/>
            <person name="Dunham R."/>
            <person name="Li Z."/>
            <person name="Sonstegard T."/>
            <person name="Feng J."/>
            <person name="Danzmann R.G."/>
            <person name="Schroeder S."/>
            <person name="Scheffler B."/>
            <person name="Duke M.V."/>
            <person name="Ballard L."/>
            <person name="Kucuktas H."/>
            <person name="Kaltenboeck L."/>
            <person name="Liu H."/>
            <person name="Armbruster J."/>
            <person name="Xie Y."/>
            <person name="Kirby M.L."/>
            <person name="Tian Y."/>
            <person name="Flanagan M.E."/>
            <person name="Mu W."/>
            <person name="Waldbieser G.C."/>
        </authorList>
    </citation>
    <scope>NUCLEOTIDE SEQUENCE [LARGE SCALE GENOMIC DNA]</scope>
    <source>
        <strain evidence="1">SDA103</strain>
    </source>
</reference>
<reference evidence="2" key="2">
    <citation type="submission" date="2025-08" db="UniProtKB">
        <authorList>
            <consortium name="RefSeq"/>
        </authorList>
    </citation>
    <scope>IDENTIFICATION</scope>
    <source>
        <tissue evidence="2">Blood</tissue>
    </source>
</reference>
<sequence length="201" mass="22805">MEDHREVLDRQTLLNEANNEFNSHHWKRAEDLYTEFIDICMASGECDRNDLAIAYNNRGQVKYFRVDFYEAVDDYSAAIKANRQFEVAYYNRGLIRYRLASSQTAGCPKSLHTLGDCVWQHHVGRPSVSGRSWTITSSRSVRNISSLCEFVNRFGDSDVRDVVAVFPVHRDLPATLGHVGNLCTMLASKTLPVSPTLSRGK</sequence>
<accession>A0A2D0Q072</accession>
<dbReference type="PANTHER" id="PTHR47059">
    <property type="entry name" value="TETRATRICOPEPTIDE REPEAT PROTEIN 32"/>
    <property type="match status" value="1"/>
</dbReference>
<dbReference type="PANTHER" id="PTHR47059:SF1">
    <property type="entry name" value="TETRATRICOPEPTIDE REPEAT PROTEIN 32"/>
    <property type="match status" value="1"/>
</dbReference>
<keyword evidence="1" id="KW-1185">Reference proteome</keyword>
<evidence type="ECO:0000313" key="1">
    <source>
        <dbReference type="Proteomes" id="UP000221080"/>
    </source>
</evidence>
<dbReference type="InterPro" id="IPR011990">
    <property type="entry name" value="TPR-like_helical_dom_sf"/>
</dbReference>
<dbReference type="OrthoDB" id="2017782at2759"/>
<name>A0A2D0Q072_ICTPU</name>
<dbReference type="SUPFAM" id="SSF48452">
    <property type="entry name" value="TPR-like"/>
    <property type="match status" value="1"/>
</dbReference>
<dbReference type="GeneID" id="108257996"/>